<keyword evidence="3" id="KW-0732">Signal</keyword>
<dbReference type="EMBL" id="JABACI010000002">
    <property type="protein sequence ID" value="NLP84192.1"/>
    <property type="molecule type" value="Genomic_DNA"/>
</dbReference>
<evidence type="ECO:0000313" key="5">
    <source>
        <dbReference type="Proteomes" id="UP001429745"/>
    </source>
</evidence>
<protein>
    <recommendedName>
        <fullName evidence="6">DUF916 domain-containing protein</fullName>
    </recommendedName>
</protein>
<accession>A0ABX1KAY3</accession>
<keyword evidence="5" id="KW-1185">Reference proteome</keyword>
<evidence type="ECO:0008006" key="6">
    <source>
        <dbReference type="Google" id="ProtNLM"/>
    </source>
</evidence>
<organism evidence="4 5">
    <name type="scientific">Microbacterium salsuginis</name>
    <dbReference type="NCBI Taxonomy" id="2722803"/>
    <lineage>
        <taxon>Bacteria</taxon>
        <taxon>Bacillati</taxon>
        <taxon>Actinomycetota</taxon>
        <taxon>Actinomycetes</taxon>
        <taxon>Micrococcales</taxon>
        <taxon>Microbacteriaceae</taxon>
        <taxon>Microbacterium</taxon>
    </lineage>
</organism>
<proteinExistence type="predicted"/>
<feature type="transmembrane region" description="Helical" evidence="2">
    <location>
        <begin position="293"/>
        <end position="312"/>
    </location>
</feature>
<feature type="region of interest" description="Disordered" evidence="1">
    <location>
        <begin position="383"/>
        <end position="405"/>
    </location>
</feature>
<comment type="caution">
    <text evidence="4">The sequence shown here is derived from an EMBL/GenBank/DDBJ whole genome shotgun (WGS) entry which is preliminary data.</text>
</comment>
<feature type="compositionally biased region" description="Low complexity" evidence="1">
    <location>
        <begin position="383"/>
        <end position="401"/>
    </location>
</feature>
<dbReference type="Proteomes" id="UP001429745">
    <property type="component" value="Unassembled WGS sequence"/>
</dbReference>
<keyword evidence="2" id="KW-0812">Transmembrane</keyword>
<feature type="transmembrane region" description="Helical" evidence="2">
    <location>
        <begin position="414"/>
        <end position="432"/>
    </location>
</feature>
<dbReference type="RefSeq" id="WP_168912649.1">
    <property type="nucleotide sequence ID" value="NZ_JABACI010000002.1"/>
</dbReference>
<name>A0ABX1KAY3_9MICO</name>
<reference evidence="4 5" key="1">
    <citation type="submission" date="2020-04" db="EMBL/GenBank/DDBJ databases">
        <title>CFH 90308 Microbacterium sp.</title>
        <authorList>
            <person name="Nie G."/>
            <person name="Ming H."/>
            <person name="Xia T."/>
        </authorList>
    </citation>
    <scope>NUCLEOTIDE SEQUENCE [LARGE SCALE GENOMIC DNA]</scope>
    <source>
        <strain evidence="4 5">CFH 90308</strain>
    </source>
</reference>
<evidence type="ECO:0000256" key="2">
    <source>
        <dbReference type="SAM" id="Phobius"/>
    </source>
</evidence>
<feature type="signal peptide" evidence="3">
    <location>
        <begin position="1"/>
        <end position="27"/>
    </location>
</feature>
<keyword evidence="2" id="KW-1133">Transmembrane helix</keyword>
<evidence type="ECO:0000313" key="4">
    <source>
        <dbReference type="EMBL" id="NLP84192.1"/>
    </source>
</evidence>
<sequence length="445" mass="46702">MTRSLSTLLGVVLAFLGIAATPTPVAAAEQEDDAITWMVRPSDGVGEDGRSWVELELDAGETVQEHLLVRNLSASPVTFSLTAADGYFTETGRFNMLTADRESVDAGTWIEIQDDVEVPAGADVIVPFTITVPGNATPGDHPAGVAAAIRSGGTEEVGIESRVGFRVMTRVTGELAPAAAATAAGEYTGSLNPFEAGRIDVDYSVENTGNTRLSILPQVEVSTLFGWVSYTATGEEIVEIAPGESRSATISFPSVWPLFVYSADVTAAAEPVSEELPARGIEPASAHALVVAIPWPQLVSIAVAVLLLWLLWRDRRRRDRKVAELVAQARRDALAESAGDRQPALRRMAGSAGVAIALLLAGPPAMAATPEDDPVEIRVEIAPRTTPGATSPASPAPAIGGEDLATTGAPDMSAWLWVGAAAVATGAVIYSGRRRRAPQPELRSR</sequence>
<evidence type="ECO:0000256" key="3">
    <source>
        <dbReference type="SAM" id="SignalP"/>
    </source>
</evidence>
<gene>
    <name evidence="4" type="ORF">HF576_10040</name>
</gene>
<feature type="chain" id="PRO_5047504957" description="DUF916 domain-containing protein" evidence="3">
    <location>
        <begin position="28"/>
        <end position="445"/>
    </location>
</feature>
<feature type="transmembrane region" description="Helical" evidence="2">
    <location>
        <begin position="348"/>
        <end position="366"/>
    </location>
</feature>
<evidence type="ECO:0000256" key="1">
    <source>
        <dbReference type="SAM" id="MobiDB-lite"/>
    </source>
</evidence>
<keyword evidence="2" id="KW-0472">Membrane</keyword>